<organism evidence="1 2">
    <name type="scientific">Aspergillus sclerotioniger CBS 115572</name>
    <dbReference type="NCBI Taxonomy" id="1450535"/>
    <lineage>
        <taxon>Eukaryota</taxon>
        <taxon>Fungi</taxon>
        <taxon>Dikarya</taxon>
        <taxon>Ascomycota</taxon>
        <taxon>Pezizomycotina</taxon>
        <taxon>Eurotiomycetes</taxon>
        <taxon>Eurotiomycetidae</taxon>
        <taxon>Eurotiales</taxon>
        <taxon>Aspergillaceae</taxon>
        <taxon>Aspergillus</taxon>
        <taxon>Aspergillus subgen. Circumdati</taxon>
    </lineage>
</organism>
<dbReference type="RefSeq" id="XP_025470246.1">
    <property type="nucleotide sequence ID" value="XM_025607060.1"/>
</dbReference>
<proteinExistence type="predicted"/>
<sequence>MVGGCHCSRVHRRVIESATRLSIHHCIPTAKKSIRCMYMVFAPVETLPVVCRELKPTLLYGHIFYTGTTRLRPMGQGTRWRLLNPRASSHCVVFRILAMQGWRARMNHCL</sequence>
<keyword evidence="2" id="KW-1185">Reference proteome</keyword>
<dbReference type="InterPro" id="IPR036816">
    <property type="entry name" value="RNaseA-like_dom_sf"/>
</dbReference>
<protein>
    <submittedName>
        <fullName evidence="1">Uncharacterized protein</fullName>
    </submittedName>
</protein>
<dbReference type="SUPFAM" id="SSF54076">
    <property type="entry name" value="RNase A-like"/>
    <property type="match status" value="1"/>
</dbReference>
<name>A0A317X579_9EURO</name>
<evidence type="ECO:0000313" key="2">
    <source>
        <dbReference type="Proteomes" id="UP000246702"/>
    </source>
</evidence>
<dbReference type="AlphaFoldDB" id="A0A317X579"/>
<evidence type="ECO:0000313" key="1">
    <source>
        <dbReference type="EMBL" id="PWY93485.1"/>
    </source>
</evidence>
<accession>A0A317X579</accession>
<gene>
    <name evidence="1" type="ORF">BO94DRAFT_344104</name>
</gene>
<dbReference type="GeneID" id="37109203"/>
<dbReference type="Proteomes" id="UP000246702">
    <property type="component" value="Unassembled WGS sequence"/>
</dbReference>
<comment type="caution">
    <text evidence="1">The sequence shown here is derived from an EMBL/GenBank/DDBJ whole genome shotgun (WGS) entry which is preliminary data.</text>
</comment>
<dbReference type="EMBL" id="MSFK01000006">
    <property type="protein sequence ID" value="PWY93485.1"/>
    <property type="molecule type" value="Genomic_DNA"/>
</dbReference>
<reference evidence="1 2" key="1">
    <citation type="submission" date="2016-12" db="EMBL/GenBank/DDBJ databases">
        <title>The genomes of Aspergillus section Nigri reveals drivers in fungal speciation.</title>
        <authorList>
            <consortium name="DOE Joint Genome Institute"/>
            <person name="Vesth T.C."/>
            <person name="Nybo J."/>
            <person name="Theobald S."/>
            <person name="Brandl J."/>
            <person name="Frisvad J.C."/>
            <person name="Nielsen K.F."/>
            <person name="Lyhne E.K."/>
            <person name="Kogle M.E."/>
            <person name="Kuo A."/>
            <person name="Riley R."/>
            <person name="Clum A."/>
            <person name="Nolan M."/>
            <person name="Lipzen A."/>
            <person name="Salamov A."/>
            <person name="Henrissat B."/>
            <person name="Wiebenga A."/>
            <person name="De Vries R.P."/>
            <person name="Grigoriev I.V."/>
            <person name="Mortensen U.H."/>
            <person name="Andersen M.R."/>
            <person name="Baker S.E."/>
        </authorList>
    </citation>
    <scope>NUCLEOTIDE SEQUENCE [LARGE SCALE GENOMIC DNA]</scope>
    <source>
        <strain evidence="1 2">CBS 115572</strain>
    </source>
</reference>